<gene>
    <name evidence="9" type="ORF">CLV67_116100</name>
</gene>
<dbReference type="GO" id="GO:0006935">
    <property type="term" value="P:chemotaxis"/>
    <property type="evidence" value="ECO:0007669"/>
    <property type="project" value="InterPro"/>
</dbReference>
<dbReference type="SUPFAM" id="SSF58104">
    <property type="entry name" value="Methyl-accepting chemotaxis protein (MCP) signaling domain"/>
    <property type="match status" value="1"/>
</dbReference>
<feature type="transmembrane region" description="Helical" evidence="6">
    <location>
        <begin position="23"/>
        <end position="43"/>
    </location>
</feature>
<name>A0A2T0K3A1_9ACTN</name>
<evidence type="ECO:0000313" key="9">
    <source>
        <dbReference type="EMBL" id="PRX17324.1"/>
    </source>
</evidence>
<comment type="similarity">
    <text evidence="4">Belongs to the methyl-accepting chemotaxis (MCP) protein family.</text>
</comment>
<dbReference type="PROSITE" id="PS50111">
    <property type="entry name" value="CHEMOTAXIS_TRANSDUC_2"/>
    <property type="match status" value="1"/>
</dbReference>
<evidence type="ECO:0000313" key="10">
    <source>
        <dbReference type="Proteomes" id="UP000239415"/>
    </source>
</evidence>
<dbReference type="SMART" id="SM00304">
    <property type="entry name" value="HAMP"/>
    <property type="match status" value="2"/>
</dbReference>
<reference evidence="9 10" key="1">
    <citation type="submission" date="2018-03" db="EMBL/GenBank/DDBJ databases">
        <title>Genomic Encyclopedia of Archaeal and Bacterial Type Strains, Phase II (KMG-II): from individual species to whole genera.</title>
        <authorList>
            <person name="Goeker M."/>
        </authorList>
    </citation>
    <scope>NUCLEOTIDE SEQUENCE [LARGE SCALE GENOMIC DNA]</scope>
    <source>
        <strain evidence="9 10">DSM 43146</strain>
    </source>
</reference>
<keyword evidence="1 6" id="KW-0812">Transmembrane</keyword>
<feature type="transmembrane region" description="Helical" evidence="6">
    <location>
        <begin position="205"/>
        <end position="223"/>
    </location>
</feature>
<dbReference type="Pfam" id="PF00672">
    <property type="entry name" value="HAMP"/>
    <property type="match status" value="1"/>
</dbReference>
<comment type="caution">
    <text evidence="9">The sequence shown here is derived from an EMBL/GenBank/DDBJ whole genome shotgun (WGS) entry which is preliminary data.</text>
</comment>
<dbReference type="AlphaFoldDB" id="A0A2T0K3A1"/>
<dbReference type="RefSeq" id="WP_106325434.1">
    <property type="nucleotide sequence ID" value="NZ_BOMO01000149.1"/>
</dbReference>
<dbReference type="GO" id="GO:0007165">
    <property type="term" value="P:signal transduction"/>
    <property type="evidence" value="ECO:0007669"/>
    <property type="project" value="UniProtKB-KW"/>
</dbReference>
<protein>
    <submittedName>
        <fullName evidence="9">Methyl-accepting chemotaxis protein</fullName>
    </submittedName>
</protein>
<dbReference type="PANTHER" id="PTHR32089">
    <property type="entry name" value="METHYL-ACCEPTING CHEMOTAXIS PROTEIN MCPB"/>
    <property type="match status" value="1"/>
</dbReference>
<evidence type="ECO:0000259" key="8">
    <source>
        <dbReference type="PROSITE" id="PS50885"/>
    </source>
</evidence>
<evidence type="ECO:0000256" key="2">
    <source>
        <dbReference type="ARBA" id="ARBA00022989"/>
    </source>
</evidence>
<keyword evidence="6" id="KW-0472">Membrane</keyword>
<dbReference type="Proteomes" id="UP000239415">
    <property type="component" value="Unassembled WGS sequence"/>
</dbReference>
<evidence type="ECO:0000256" key="5">
    <source>
        <dbReference type="PROSITE-ProRule" id="PRU00284"/>
    </source>
</evidence>
<accession>A0A2T0K3A1</accession>
<dbReference type="InterPro" id="IPR004090">
    <property type="entry name" value="Chemotax_Me-accpt_rcpt"/>
</dbReference>
<proteinExistence type="inferred from homology"/>
<evidence type="ECO:0000256" key="1">
    <source>
        <dbReference type="ARBA" id="ARBA00022692"/>
    </source>
</evidence>
<evidence type="ECO:0000256" key="6">
    <source>
        <dbReference type="SAM" id="Phobius"/>
    </source>
</evidence>
<dbReference type="Gene3D" id="1.10.287.950">
    <property type="entry name" value="Methyl-accepting chemotaxis protein"/>
    <property type="match status" value="1"/>
</dbReference>
<dbReference type="PANTHER" id="PTHR32089:SF112">
    <property type="entry name" value="LYSOZYME-LIKE PROTEIN-RELATED"/>
    <property type="match status" value="1"/>
</dbReference>
<evidence type="ECO:0000259" key="7">
    <source>
        <dbReference type="PROSITE" id="PS50111"/>
    </source>
</evidence>
<dbReference type="SMART" id="SM00283">
    <property type="entry name" value="MA"/>
    <property type="match status" value="1"/>
</dbReference>
<keyword evidence="2 6" id="KW-1133">Transmembrane helix</keyword>
<evidence type="ECO:0000256" key="3">
    <source>
        <dbReference type="ARBA" id="ARBA00023224"/>
    </source>
</evidence>
<feature type="domain" description="Methyl-accepting transducer" evidence="7">
    <location>
        <begin position="296"/>
        <end position="525"/>
    </location>
</feature>
<sequence>MSTQVGTAGSGSRLNGLGVGTKIYAAVLCSALVAVIVGVLAVTRLSGLNNDITEMKKRHVDSSLQLSVLRGAVGDGFSALFGWSVVPPAQKAELRKAVTTADEATITAVTAYRDLAAGSAVREAAATDVADTYTYFQQLRDYALFREAPAAGFEPPAPADVTPKWVETQDRLKASVLELQQTEDAESAAMASQAADAYHSARNQMIIWLVVGLAVALALATYVSRRINRQLGSVSTALAAVAEGDLTVPAEVHAGDELGRMAVAVNTARDGLRDMVGQLTTGSQTLGKSTGRLGHAAERIRVSASEASAQASVVASAASGVSSSVQTVAAGSEEMGVSIREIASNASDAAQVASQAVGVAEATNITVSKLGESSTEIGNVVKVITAIAEQTNLLALNATIEAARAGEMGKGFAVVASEVKDLAQETARATEDISRRVEAIQADTAGAVAAIGEISAIVARINDYQVTISSAVEEQTATTGEMTRSVAEAADGASAIAGNIDGVATAAHNTTEALTEATDTAAELAALAGELQTVVARFRV</sequence>
<feature type="domain" description="HAMP" evidence="8">
    <location>
        <begin position="225"/>
        <end position="277"/>
    </location>
</feature>
<dbReference type="Pfam" id="PF00015">
    <property type="entry name" value="MCPsignal"/>
    <property type="match status" value="1"/>
</dbReference>
<keyword evidence="3 5" id="KW-0807">Transducer</keyword>
<dbReference type="GO" id="GO:0016020">
    <property type="term" value="C:membrane"/>
    <property type="evidence" value="ECO:0007669"/>
    <property type="project" value="InterPro"/>
</dbReference>
<dbReference type="EMBL" id="PVMZ01000016">
    <property type="protein sequence ID" value="PRX17324.1"/>
    <property type="molecule type" value="Genomic_DNA"/>
</dbReference>
<dbReference type="CDD" id="cd06225">
    <property type="entry name" value="HAMP"/>
    <property type="match status" value="1"/>
</dbReference>
<dbReference type="InterPro" id="IPR003660">
    <property type="entry name" value="HAMP_dom"/>
</dbReference>
<organism evidence="9 10">
    <name type="scientific">Actinoplanes italicus</name>
    <dbReference type="NCBI Taxonomy" id="113567"/>
    <lineage>
        <taxon>Bacteria</taxon>
        <taxon>Bacillati</taxon>
        <taxon>Actinomycetota</taxon>
        <taxon>Actinomycetes</taxon>
        <taxon>Micromonosporales</taxon>
        <taxon>Micromonosporaceae</taxon>
        <taxon>Actinoplanes</taxon>
    </lineage>
</organism>
<dbReference type="GO" id="GO:0004888">
    <property type="term" value="F:transmembrane signaling receptor activity"/>
    <property type="evidence" value="ECO:0007669"/>
    <property type="project" value="InterPro"/>
</dbReference>
<evidence type="ECO:0000256" key="4">
    <source>
        <dbReference type="ARBA" id="ARBA00029447"/>
    </source>
</evidence>
<dbReference type="OrthoDB" id="1115140at2"/>
<dbReference type="PRINTS" id="PR00260">
    <property type="entry name" value="CHEMTRNSDUCR"/>
</dbReference>
<keyword evidence="10" id="KW-1185">Reference proteome</keyword>
<dbReference type="InterPro" id="IPR004089">
    <property type="entry name" value="MCPsignal_dom"/>
</dbReference>
<dbReference type="PROSITE" id="PS50885">
    <property type="entry name" value="HAMP"/>
    <property type="match status" value="1"/>
</dbReference>